<proteinExistence type="predicted"/>
<gene>
    <name evidence="2" type="ORF">PSON_ATCC_30995.1.T0570218</name>
</gene>
<feature type="compositionally biased region" description="Basic residues" evidence="1">
    <location>
        <begin position="41"/>
        <end position="55"/>
    </location>
</feature>
<keyword evidence="3" id="KW-1185">Reference proteome</keyword>
<evidence type="ECO:0000313" key="3">
    <source>
        <dbReference type="Proteomes" id="UP000692954"/>
    </source>
</evidence>
<organism evidence="2 3">
    <name type="scientific">Paramecium sonneborni</name>
    <dbReference type="NCBI Taxonomy" id="65129"/>
    <lineage>
        <taxon>Eukaryota</taxon>
        <taxon>Sar</taxon>
        <taxon>Alveolata</taxon>
        <taxon>Ciliophora</taxon>
        <taxon>Intramacronucleata</taxon>
        <taxon>Oligohymenophorea</taxon>
        <taxon>Peniculida</taxon>
        <taxon>Parameciidae</taxon>
        <taxon>Paramecium</taxon>
    </lineage>
</organism>
<feature type="compositionally biased region" description="Basic and acidic residues" evidence="1">
    <location>
        <begin position="67"/>
        <end position="77"/>
    </location>
</feature>
<comment type="caution">
    <text evidence="2">The sequence shown here is derived from an EMBL/GenBank/DDBJ whole genome shotgun (WGS) entry which is preliminary data.</text>
</comment>
<dbReference type="Proteomes" id="UP000692954">
    <property type="component" value="Unassembled WGS sequence"/>
</dbReference>
<dbReference type="EMBL" id="CAJJDN010000057">
    <property type="protein sequence ID" value="CAD8091332.1"/>
    <property type="molecule type" value="Genomic_DNA"/>
</dbReference>
<evidence type="ECO:0000256" key="1">
    <source>
        <dbReference type="SAM" id="MobiDB-lite"/>
    </source>
</evidence>
<reference evidence="2" key="1">
    <citation type="submission" date="2021-01" db="EMBL/GenBank/DDBJ databases">
        <authorList>
            <consortium name="Genoscope - CEA"/>
            <person name="William W."/>
        </authorList>
    </citation>
    <scope>NUCLEOTIDE SEQUENCE</scope>
</reference>
<dbReference type="AlphaFoldDB" id="A0A8S1NH08"/>
<accession>A0A8S1NH08</accession>
<name>A0A8S1NH08_9CILI</name>
<sequence length="77" mass="9573">MKRNKNQKRNFDNLQEQKNIMLEELDEFNKIFVKEDLEKQKNKKNKKLQKLRKSQQQKMENTIKLIQNEKNEKKRVI</sequence>
<feature type="region of interest" description="Disordered" evidence="1">
    <location>
        <begin position="40"/>
        <end position="77"/>
    </location>
</feature>
<protein>
    <submittedName>
        <fullName evidence="2">Uncharacterized protein</fullName>
    </submittedName>
</protein>
<evidence type="ECO:0000313" key="2">
    <source>
        <dbReference type="EMBL" id="CAD8091332.1"/>
    </source>
</evidence>